<proteinExistence type="inferred from homology"/>
<dbReference type="InterPro" id="IPR002018">
    <property type="entry name" value="CarbesteraseB"/>
</dbReference>
<feature type="domain" description="Carboxylesterase type B" evidence="4">
    <location>
        <begin position="56"/>
        <end position="578"/>
    </location>
</feature>
<dbReference type="EMBL" id="FJOG01000033">
    <property type="protein sequence ID" value="CZR65808.1"/>
    <property type="molecule type" value="Genomic_DNA"/>
</dbReference>
<evidence type="ECO:0000313" key="6">
    <source>
        <dbReference type="Proteomes" id="UP000184330"/>
    </source>
</evidence>
<keyword evidence="3" id="KW-0732">Signal</keyword>
<dbReference type="PANTHER" id="PTHR11559">
    <property type="entry name" value="CARBOXYLESTERASE"/>
    <property type="match status" value="1"/>
</dbReference>
<dbReference type="InterPro" id="IPR019826">
    <property type="entry name" value="Carboxylesterase_B_AS"/>
</dbReference>
<evidence type="ECO:0000256" key="3">
    <source>
        <dbReference type="RuleBase" id="RU361235"/>
    </source>
</evidence>
<evidence type="ECO:0000259" key="4">
    <source>
        <dbReference type="Pfam" id="PF00135"/>
    </source>
</evidence>
<comment type="similarity">
    <text evidence="1 3">Belongs to the type-B carboxylesterase/lipase family.</text>
</comment>
<reference evidence="5 6" key="1">
    <citation type="submission" date="2016-03" db="EMBL/GenBank/DDBJ databases">
        <authorList>
            <person name="Ploux O."/>
        </authorList>
    </citation>
    <scope>NUCLEOTIDE SEQUENCE [LARGE SCALE GENOMIC DNA]</scope>
    <source>
        <strain evidence="5 6">UAMH 11012</strain>
    </source>
</reference>
<dbReference type="PROSITE" id="PS00122">
    <property type="entry name" value="CARBOXYLESTERASE_B_1"/>
    <property type="match status" value="1"/>
</dbReference>
<sequence>MYFRAATVIFLIAALFRVRFQKQTTANPYKDFLTQKSLSPDPLIVDLGYEVYKGYQNETSNLNIWKSIRYAAPPTGSLRWQKPQVPTVNRTHVLSAKGPTPQCPEFDATLSFTLPTVLTGDISFFPEDCLFLEVYTPQGAKDLPVFVWIRKPPRLLRLNKLIQVQDGGGYGEGIGNSSDPSEFMGTNDNGFISVMINHRLGPFGFLASDEVHRFGAVNAGLYDQSLVLEWVQQYIGDFGGDKSKVTIGGFSAGGGSVMLQSLAFGGTRGTRLFQNIIAASPYLPEQWHYSDYIPSQSYYRFAAAAGCINSINITVFDCLLSKNASTLVQAGESVSANGKYGTWGFLPVTDGEFLLERPSEQLRKKKVSGKRMLATHCADEGVLLTPQNIITEEDFLNYVHIMFPLLTPSELDELISFYPSTNTPVDPNLPKFATTGTSLPSALNQSVFGTGQQQRANNLYGESTFVCPSYWLAEAFSTHRKQSWKTQFSVVDAEHVTDQLTIFPPDLPSHGPYLRLAMRKIWGNFIIKGNPSIPLSVAVGKAGDAYASAVSPSLAKIENWPRYNPSRPILLNINQTGGVLEEHLSFENIPVEWYVEPGLRNHFEFADAYTWEAGRGARCDFWKRIGKIVPE</sequence>
<feature type="chain" id="PRO_5011813979" description="Carboxylic ester hydrolase" evidence="3">
    <location>
        <begin position="22"/>
        <end position="631"/>
    </location>
</feature>
<dbReference type="Proteomes" id="UP000184330">
    <property type="component" value="Unassembled WGS sequence"/>
</dbReference>
<dbReference type="STRING" id="576137.A0A1L7XLB2"/>
<evidence type="ECO:0000313" key="5">
    <source>
        <dbReference type="EMBL" id="CZR65808.1"/>
    </source>
</evidence>
<dbReference type="EC" id="3.1.1.-" evidence="3"/>
<name>A0A1L7XLB2_9HELO</name>
<dbReference type="Gene3D" id="3.40.50.1820">
    <property type="entry name" value="alpha/beta hydrolase"/>
    <property type="match status" value="1"/>
</dbReference>
<dbReference type="InterPro" id="IPR050309">
    <property type="entry name" value="Type-B_Carboxylest/Lipase"/>
</dbReference>
<dbReference type="GO" id="GO:0016787">
    <property type="term" value="F:hydrolase activity"/>
    <property type="evidence" value="ECO:0007669"/>
    <property type="project" value="UniProtKB-KW"/>
</dbReference>
<keyword evidence="6" id="KW-1185">Reference proteome</keyword>
<dbReference type="AlphaFoldDB" id="A0A1L7XLB2"/>
<organism evidence="5 6">
    <name type="scientific">Phialocephala subalpina</name>
    <dbReference type="NCBI Taxonomy" id="576137"/>
    <lineage>
        <taxon>Eukaryota</taxon>
        <taxon>Fungi</taxon>
        <taxon>Dikarya</taxon>
        <taxon>Ascomycota</taxon>
        <taxon>Pezizomycotina</taxon>
        <taxon>Leotiomycetes</taxon>
        <taxon>Helotiales</taxon>
        <taxon>Mollisiaceae</taxon>
        <taxon>Phialocephala</taxon>
        <taxon>Phialocephala fortinii species complex</taxon>
    </lineage>
</organism>
<evidence type="ECO:0000256" key="1">
    <source>
        <dbReference type="ARBA" id="ARBA00005964"/>
    </source>
</evidence>
<dbReference type="OrthoDB" id="408631at2759"/>
<keyword evidence="2 3" id="KW-0378">Hydrolase</keyword>
<dbReference type="Pfam" id="PF00135">
    <property type="entry name" value="COesterase"/>
    <property type="match status" value="1"/>
</dbReference>
<accession>A0A1L7XLB2</accession>
<gene>
    <name evidence="5" type="ORF">PAC_15708</name>
</gene>
<dbReference type="SUPFAM" id="SSF53474">
    <property type="entry name" value="alpha/beta-Hydrolases"/>
    <property type="match status" value="1"/>
</dbReference>
<evidence type="ECO:0000256" key="2">
    <source>
        <dbReference type="ARBA" id="ARBA00022801"/>
    </source>
</evidence>
<feature type="signal peptide" evidence="3">
    <location>
        <begin position="1"/>
        <end position="21"/>
    </location>
</feature>
<protein>
    <recommendedName>
        <fullName evidence="3">Carboxylic ester hydrolase</fullName>
        <ecNumber evidence="3">3.1.1.-</ecNumber>
    </recommendedName>
</protein>
<dbReference type="InterPro" id="IPR029058">
    <property type="entry name" value="AB_hydrolase_fold"/>
</dbReference>